<dbReference type="Gene3D" id="2.40.50.140">
    <property type="entry name" value="Nucleic acid-binding proteins"/>
    <property type="match status" value="1"/>
</dbReference>
<proteinExistence type="predicted"/>
<feature type="compositionally biased region" description="Polar residues" evidence="3">
    <location>
        <begin position="118"/>
        <end position="129"/>
    </location>
</feature>
<dbReference type="SUPFAM" id="SSF50249">
    <property type="entry name" value="Nucleic acid-binding proteins"/>
    <property type="match status" value="1"/>
</dbReference>
<dbReference type="CDD" id="cd04496">
    <property type="entry name" value="SSB_OBF"/>
    <property type="match status" value="1"/>
</dbReference>
<feature type="compositionally biased region" description="Gly residues" evidence="3">
    <location>
        <begin position="164"/>
        <end position="181"/>
    </location>
</feature>
<keyword evidence="5" id="KW-1185">Reference proteome</keyword>
<dbReference type="InterPro" id="IPR000424">
    <property type="entry name" value="Primosome_PriB/ssb"/>
</dbReference>
<evidence type="ECO:0000313" key="5">
    <source>
        <dbReference type="Proteomes" id="UP001165584"/>
    </source>
</evidence>
<protein>
    <submittedName>
        <fullName evidence="4">Single-stranded DNA-binding protein</fullName>
    </submittedName>
</protein>
<dbReference type="Proteomes" id="UP001165584">
    <property type="component" value="Unassembled WGS sequence"/>
</dbReference>
<dbReference type="PROSITE" id="PS50935">
    <property type="entry name" value="SSB"/>
    <property type="match status" value="1"/>
</dbReference>
<dbReference type="Pfam" id="PF00436">
    <property type="entry name" value="SSB"/>
    <property type="match status" value="1"/>
</dbReference>
<accession>A0ABT2GSX9</accession>
<evidence type="ECO:0000256" key="3">
    <source>
        <dbReference type="SAM" id="MobiDB-lite"/>
    </source>
</evidence>
<feature type="region of interest" description="Disordered" evidence="3">
    <location>
        <begin position="118"/>
        <end position="207"/>
    </location>
</feature>
<feature type="compositionally biased region" description="Acidic residues" evidence="3">
    <location>
        <begin position="183"/>
        <end position="196"/>
    </location>
</feature>
<evidence type="ECO:0000256" key="1">
    <source>
        <dbReference type="ARBA" id="ARBA00023125"/>
    </source>
</evidence>
<dbReference type="RefSeq" id="WP_259507699.1">
    <property type="nucleotide sequence ID" value="NZ_JANLCM010000001.1"/>
</dbReference>
<reference evidence="4" key="1">
    <citation type="submission" date="2022-08" db="EMBL/GenBank/DDBJ databases">
        <authorList>
            <person name="Deng Y."/>
            <person name="Han X.-F."/>
            <person name="Zhang Y.-Q."/>
        </authorList>
    </citation>
    <scope>NUCLEOTIDE SEQUENCE</scope>
    <source>
        <strain evidence="4">CPCC 205763</strain>
    </source>
</reference>
<sequence length="207" mass="21263">MPDHLTLTGVVATSPRHITTNSGLDITSFRLASGQRRFDREQKRWVDAETNWYTVTTFRQLALNVASSIERGQHVVVTGRLRVRAWENGDKSGTTIELEAEAAGHDLSWGTSAYTKTIFSGSPGEQTESSGGGFVPPESSSAPGLAQAGWAPPPLSGGAPDAGDSGGSTGEGGPTADGADGGSVDDSDALSSEDGEGAASGSLLVPF</sequence>
<name>A0ABT2GSX9_9MICO</name>
<dbReference type="InterPro" id="IPR012340">
    <property type="entry name" value="NA-bd_OB-fold"/>
</dbReference>
<keyword evidence="1 2" id="KW-0238">DNA-binding</keyword>
<evidence type="ECO:0000256" key="2">
    <source>
        <dbReference type="PROSITE-ProRule" id="PRU00252"/>
    </source>
</evidence>
<dbReference type="GO" id="GO:0003677">
    <property type="term" value="F:DNA binding"/>
    <property type="evidence" value="ECO:0007669"/>
    <property type="project" value="UniProtKB-KW"/>
</dbReference>
<feature type="compositionally biased region" description="Low complexity" evidence="3">
    <location>
        <begin position="197"/>
        <end position="207"/>
    </location>
</feature>
<evidence type="ECO:0000313" key="4">
    <source>
        <dbReference type="EMBL" id="MCS5718667.1"/>
    </source>
</evidence>
<comment type="caution">
    <text evidence="4">The sequence shown here is derived from an EMBL/GenBank/DDBJ whole genome shotgun (WGS) entry which is preliminary data.</text>
</comment>
<gene>
    <name evidence="4" type="ORF">N1027_11035</name>
</gene>
<dbReference type="EMBL" id="JANLCM010000001">
    <property type="protein sequence ID" value="MCS5718667.1"/>
    <property type="molecule type" value="Genomic_DNA"/>
</dbReference>
<organism evidence="4 5">
    <name type="scientific">Herbiconiux aconitum</name>
    <dbReference type="NCBI Taxonomy" id="2970913"/>
    <lineage>
        <taxon>Bacteria</taxon>
        <taxon>Bacillati</taxon>
        <taxon>Actinomycetota</taxon>
        <taxon>Actinomycetes</taxon>
        <taxon>Micrococcales</taxon>
        <taxon>Microbacteriaceae</taxon>
        <taxon>Herbiconiux</taxon>
    </lineage>
</organism>